<dbReference type="Proteomes" id="UP000246121">
    <property type="component" value="Unassembled WGS sequence"/>
</dbReference>
<dbReference type="VEuPathDB" id="TriTrypDB:TCSYLVIO_009277"/>
<organism evidence="5 6">
    <name type="scientific">Trypanosoma cruzi</name>
    <dbReference type="NCBI Taxonomy" id="5693"/>
    <lineage>
        <taxon>Eukaryota</taxon>
        <taxon>Discoba</taxon>
        <taxon>Euglenozoa</taxon>
        <taxon>Kinetoplastea</taxon>
        <taxon>Metakinetoplastina</taxon>
        <taxon>Trypanosomatida</taxon>
        <taxon>Trypanosomatidae</taxon>
        <taxon>Trypanosoma</taxon>
        <taxon>Schizotrypanum</taxon>
    </lineage>
</organism>
<dbReference type="InterPro" id="IPR052980">
    <property type="entry name" value="Crinkler_effector"/>
</dbReference>
<feature type="compositionally biased region" description="Acidic residues" evidence="1">
    <location>
        <begin position="587"/>
        <end position="604"/>
    </location>
</feature>
<dbReference type="PANTHER" id="PTHR33129:SF3">
    <property type="entry name" value="HOT SPOT (RHS) PROTEIN, PUTATIVE-RELATED"/>
    <property type="match status" value="1"/>
</dbReference>
<feature type="region of interest" description="Disordered" evidence="1">
    <location>
        <begin position="1"/>
        <end position="54"/>
    </location>
</feature>
<feature type="domain" description="DUF7578" evidence="4">
    <location>
        <begin position="71"/>
        <end position="133"/>
    </location>
</feature>
<dbReference type="VEuPathDB" id="TriTrypDB:TCDM_08993"/>
<dbReference type="VEuPathDB" id="TriTrypDB:TCSYLVIO_006596"/>
<dbReference type="Pfam" id="PF07999">
    <property type="entry name" value="RHSP"/>
    <property type="match status" value="1"/>
</dbReference>
<evidence type="ECO:0000313" key="5">
    <source>
        <dbReference type="EMBL" id="PWU84667.1"/>
    </source>
</evidence>
<dbReference type="VEuPathDB" id="TriTrypDB:TcYC6_0146010"/>
<evidence type="ECO:0000259" key="2">
    <source>
        <dbReference type="Pfam" id="PF07999"/>
    </source>
</evidence>
<name>A0A2V2UK59_TRYCR</name>
<feature type="compositionally biased region" description="Basic and acidic residues" evidence="1">
    <location>
        <begin position="41"/>
        <end position="51"/>
    </location>
</feature>
<dbReference type="Pfam" id="PF24466">
    <property type="entry name" value="DUF7578"/>
    <property type="match status" value="2"/>
</dbReference>
<dbReference type="PANTHER" id="PTHR33129">
    <property type="entry name" value="PROTEIN KINASE DOMAIN-CONTAINING PROTEIN-RELATED"/>
    <property type="match status" value="1"/>
</dbReference>
<dbReference type="InterPro" id="IPR006518">
    <property type="entry name" value="Trypano_RHS"/>
</dbReference>
<dbReference type="InterPro" id="IPR056000">
    <property type="entry name" value="DUF7578"/>
</dbReference>
<dbReference type="EMBL" id="PRFA01000209">
    <property type="protein sequence ID" value="PWU84667.1"/>
    <property type="molecule type" value="Genomic_DNA"/>
</dbReference>
<reference evidence="5 6" key="1">
    <citation type="journal article" date="2018" name="Microb. Genom.">
        <title>Expanding an expanded genome: long-read sequencing of Trypanosoma cruzi.</title>
        <authorList>
            <person name="Berna L."/>
            <person name="Rodriguez M."/>
            <person name="Chiribao M.L."/>
            <person name="Parodi-Talice A."/>
            <person name="Pita S."/>
            <person name="Rijo G."/>
            <person name="Alvarez-Valin F."/>
            <person name="Robello C."/>
        </authorList>
    </citation>
    <scope>NUCLEOTIDE SEQUENCE [LARGE SCALE GENOMIC DNA]</scope>
    <source>
        <strain evidence="5 6">Dm28c</strain>
    </source>
</reference>
<sequence>MPPKRDRVQGGNARSRASAVPQGDGQRRASPESEGDTDQPAETRRRVEEARQPQWTMSSTVKDILLEGSTNRNEMRLNDFLRSNLGGRAAVDEDHNVTMQVFVRRPNAYVQDQQLFDEIHNLTEYQVYKLNHEGVHFLEQWRDYEGKDTVTLLVCEKLNGVLTQVLREEHREAEERARREKQVEPTLTTTVEDVLFRGRVRFMDIKLNDFLTLEMEGRGILRANRNVLLRDFFSDPTRYIPDARVLVEVQKKGYYLSLESTVREEMDLEEAVRGLHEKGVENLFGWSEATARAKTSVSNSTKNPLDAALHVARNPTTTIAPIHLEGFYDSVYNARWSHVLEVPGEEGTVMKVEEGEPPQPWTYKKVGLSIEKDDAAQQSGEAPPVLMVLAWDDGWPYTMNGPHRAGNDLCVNCEVERVWQIVRKDLTKLFSNHGKNKPSCHPRVLIGTPGIGKSMNVGSYLLYQLLHYDVEQLPMVVYFIANLTFLFDKTAKMVSLYTNEASILGILGTFSRRGVKGYIIYDVAMKGRQPSTGLPCEGWGMIVVTSPNIKNFEWWAMQMGAEQIIINCPDESDVRAMCIWKEHNGQVEEEEEEETKEEADEESEEEADFWKRVKKRVDKVGPILRFIFNGKKCKSRVRACKFAVNNITASMLQYYAGIGTGKSCNGHHVSHKLVKVVRVREKDKIESSLNVLISPLPRT</sequence>
<dbReference type="VEuPathDB" id="TriTrypDB:TcG_10227"/>
<evidence type="ECO:0000259" key="4">
    <source>
        <dbReference type="Pfam" id="PF24466"/>
    </source>
</evidence>
<dbReference type="VEuPathDB" id="TriTrypDB:TcCLB.507791.10"/>
<evidence type="ECO:0000259" key="3">
    <source>
        <dbReference type="Pfam" id="PF20445"/>
    </source>
</evidence>
<dbReference type="InterPro" id="IPR046835">
    <property type="entry name" value="RHS_N"/>
</dbReference>
<accession>A0A2V2UK59</accession>
<dbReference type="InterPro" id="IPR046836">
    <property type="entry name" value="RHS_C"/>
</dbReference>
<evidence type="ECO:0000256" key="1">
    <source>
        <dbReference type="SAM" id="MobiDB-lite"/>
    </source>
</evidence>
<dbReference type="VEuPathDB" id="TriTrypDB:ECC02_005199"/>
<dbReference type="VEuPathDB" id="TriTrypDB:C3747_83g112"/>
<dbReference type="VEuPathDB" id="TriTrypDB:TcCL_ESM11063"/>
<feature type="domain" description="Retrotransposon hot spot protein N-terminal" evidence="3">
    <location>
        <begin position="328"/>
        <end position="436"/>
    </location>
</feature>
<dbReference type="VEuPathDB" id="TriTrypDB:TCSYLVIO_010160"/>
<dbReference type="VEuPathDB" id="TriTrypDB:TcCLB.506595.149"/>
<feature type="domain" description="DUF7578" evidence="4">
    <location>
        <begin position="202"/>
        <end position="265"/>
    </location>
</feature>
<dbReference type="Pfam" id="PF20445">
    <property type="entry name" value="RHS_N"/>
    <property type="match status" value="1"/>
</dbReference>
<feature type="domain" description="Retrotransposon hot spot protein,C-terminal" evidence="2">
    <location>
        <begin position="444"/>
        <end position="684"/>
    </location>
</feature>
<comment type="caution">
    <text evidence="5">The sequence shown here is derived from an EMBL/GenBank/DDBJ whole genome shotgun (WGS) entry which is preliminary data.</text>
</comment>
<proteinExistence type="predicted"/>
<dbReference type="VEuPathDB" id="TriTrypDB:Tc_MARK_4639"/>
<dbReference type="NCBIfam" id="TIGR01631">
    <property type="entry name" value="Trypano_RHS"/>
    <property type="match status" value="2"/>
</dbReference>
<gene>
    <name evidence="5" type="ORF">C4B63_209g6</name>
</gene>
<evidence type="ECO:0000313" key="6">
    <source>
        <dbReference type="Proteomes" id="UP000246121"/>
    </source>
</evidence>
<protein>
    <submittedName>
        <fullName evidence="5">Putative retrotransposon hot spot (RHS) protein</fullName>
    </submittedName>
</protein>
<dbReference type="VEuPathDB" id="TriTrypDB:TcBrA4_0158040"/>
<feature type="region of interest" description="Disordered" evidence="1">
    <location>
        <begin position="585"/>
        <end position="604"/>
    </location>
</feature>
<dbReference type="VEuPathDB" id="TriTrypDB:C4B63_209g6"/>
<dbReference type="AlphaFoldDB" id="A0A2V2UK59"/>
<dbReference type="VEuPathDB" id="TriTrypDB:C3747_245g14"/>